<evidence type="ECO:0000313" key="5">
    <source>
        <dbReference type="EMBL" id="KPP60472.1"/>
    </source>
</evidence>
<dbReference type="SUPFAM" id="SSF50044">
    <property type="entry name" value="SH3-domain"/>
    <property type="match status" value="1"/>
</dbReference>
<name>A0A0P7ULR8_SCLFO</name>
<dbReference type="Pfam" id="PF14604">
    <property type="entry name" value="SH3_9"/>
    <property type="match status" value="1"/>
</dbReference>
<reference evidence="5 6" key="1">
    <citation type="submission" date="2015-08" db="EMBL/GenBank/DDBJ databases">
        <title>The genome of the Asian arowana (Scleropages formosus).</title>
        <authorList>
            <person name="Tan M.H."/>
            <person name="Gan H.M."/>
            <person name="Croft L.J."/>
            <person name="Austin C.M."/>
        </authorList>
    </citation>
    <scope>NUCLEOTIDE SEQUENCE [LARGE SCALE GENOMIC DNA]</scope>
    <source>
        <strain evidence="5">Aro1</strain>
    </source>
</reference>
<comment type="caution">
    <text evidence="5">The sequence shown here is derived from an EMBL/GenBank/DDBJ whole genome shotgun (WGS) entry which is preliminary data.</text>
</comment>
<dbReference type="PANTHER" id="PTHR46514:SF2">
    <property type="entry name" value="AMPHIPHYSIN"/>
    <property type="match status" value="1"/>
</dbReference>
<dbReference type="InterPro" id="IPR001452">
    <property type="entry name" value="SH3_domain"/>
</dbReference>
<evidence type="ECO:0000256" key="3">
    <source>
        <dbReference type="SAM" id="MobiDB-lite"/>
    </source>
</evidence>
<organism evidence="5 6">
    <name type="scientific">Scleropages formosus</name>
    <name type="common">Asian bonytongue</name>
    <name type="synonym">Osteoglossum formosum</name>
    <dbReference type="NCBI Taxonomy" id="113540"/>
    <lineage>
        <taxon>Eukaryota</taxon>
        <taxon>Metazoa</taxon>
        <taxon>Chordata</taxon>
        <taxon>Craniata</taxon>
        <taxon>Vertebrata</taxon>
        <taxon>Euteleostomi</taxon>
        <taxon>Actinopterygii</taxon>
        <taxon>Neopterygii</taxon>
        <taxon>Teleostei</taxon>
        <taxon>Osteoglossocephala</taxon>
        <taxon>Osteoglossomorpha</taxon>
        <taxon>Osteoglossiformes</taxon>
        <taxon>Osteoglossidae</taxon>
        <taxon>Scleropages</taxon>
    </lineage>
</organism>
<dbReference type="Gene3D" id="2.30.30.40">
    <property type="entry name" value="SH3 Domains"/>
    <property type="match status" value="1"/>
</dbReference>
<sequence>AEAEVEAAAPAPESEAAPESQVEATPAPEAEVTRASEVAEGTEVTEVAEVTEVTEVSEVTETAETETGAEASPPAEKAAEAPEAQPSELPVSPESESAEEKMPIPSVVIEPASSNEGDDDRDGDITSPSGVSDNGVTPESQTTAPGLPPGFLYKVEVLHDFEAANSDELDLKRGDLVLVVPTELAEDQDAGWLTGLKEADWLQQGSSAQKGLFPENFTQRLE</sequence>
<feature type="compositionally biased region" description="Low complexity" evidence="3">
    <location>
        <begin position="35"/>
        <end position="95"/>
    </location>
</feature>
<evidence type="ECO:0000313" key="6">
    <source>
        <dbReference type="Proteomes" id="UP000034805"/>
    </source>
</evidence>
<protein>
    <recommendedName>
        <fullName evidence="4">SH3 domain-containing protein</fullName>
    </recommendedName>
</protein>
<keyword evidence="1 2" id="KW-0728">SH3 domain</keyword>
<dbReference type="PRINTS" id="PR00452">
    <property type="entry name" value="SH3DOMAIN"/>
</dbReference>
<dbReference type="PROSITE" id="PS50002">
    <property type="entry name" value="SH3"/>
    <property type="match status" value="1"/>
</dbReference>
<dbReference type="PRINTS" id="PR01251">
    <property type="entry name" value="AMPHIPHYSIN"/>
</dbReference>
<evidence type="ECO:0000256" key="2">
    <source>
        <dbReference type="PROSITE-ProRule" id="PRU00192"/>
    </source>
</evidence>
<dbReference type="Proteomes" id="UP000034805">
    <property type="component" value="Unassembled WGS sequence"/>
</dbReference>
<feature type="non-terminal residue" evidence="5">
    <location>
        <position position="1"/>
    </location>
</feature>
<dbReference type="GO" id="GO:0008021">
    <property type="term" value="C:synaptic vesicle"/>
    <property type="evidence" value="ECO:0007669"/>
    <property type="project" value="TreeGrafter"/>
</dbReference>
<evidence type="ECO:0000259" key="4">
    <source>
        <dbReference type="PROSITE" id="PS50002"/>
    </source>
</evidence>
<dbReference type="InterPro" id="IPR036028">
    <property type="entry name" value="SH3-like_dom_sf"/>
</dbReference>
<dbReference type="GO" id="GO:0048488">
    <property type="term" value="P:synaptic vesicle endocytosis"/>
    <property type="evidence" value="ECO:0007669"/>
    <property type="project" value="TreeGrafter"/>
</dbReference>
<evidence type="ECO:0000256" key="1">
    <source>
        <dbReference type="ARBA" id="ARBA00022443"/>
    </source>
</evidence>
<feature type="compositionally biased region" description="Low complexity" evidence="3">
    <location>
        <begin position="1"/>
        <end position="24"/>
    </location>
</feature>
<feature type="compositionally biased region" description="Polar residues" evidence="3">
    <location>
        <begin position="126"/>
        <end position="144"/>
    </location>
</feature>
<feature type="region of interest" description="Disordered" evidence="3">
    <location>
        <begin position="1"/>
        <end position="150"/>
    </location>
</feature>
<feature type="domain" description="SH3" evidence="4">
    <location>
        <begin position="150"/>
        <end position="222"/>
    </location>
</feature>
<dbReference type="EMBL" id="JARO02010718">
    <property type="protein sequence ID" value="KPP60472.1"/>
    <property type="molecule type" value="Genomic_DNA"/>
</dbReference>
<dbReference type="PANTHER" id="PTHR46514">
    <property type="entry name" value="AMPHIPHYSIN"/>
    <property type="match status" value="1"/>
</dbReference>
<gene>
    <name evidence="5" type="ORF">Z043_121528</name>
</gene>
<dbReference type="GO" id="GO:0005886">
    <property type="term" value="C:plasma membrane"/>
    <property type="evidence" value="ECO:0007669"/>
    <property type="project" value="TreeGrafter"/>
</dbReference>
<dbReference type="SMART" id="SM00326">
    <property type="entry name" value="SH3"/>
    <property type="match status" value="1"/>
</dbReference>
<accession>A0A0P7ULR8</accession>
<dbReference type="GO" id="GO:0005543">
    <property type="term" value="F:phospholipid binding"/>
    <property type="evidence" value="ECO:0007669"/>
    <property type="project" value="TreeGrafter"/>
</dbReference>
<proteinExistence type="predicted"/>
<dbReference type="AlphaFoldDB" id="A0A0P7ULR8"/>
<dbReference type="InterPro" id="IPR003005">
    <property type="entry name" value="Amphiphysin"/>
</dbReference>